<dbReference type="Pfam" id="PF02698">
    <property type="entry name" value="DUF218"/>
    <property type="match status" value="1"/>
</dbReference>
<gene>
    <name evidence="2" type="ORF">RZN69_03170</name>
</gene>
<dbReference type="RefSeq" id="WP_317834558.1">
    <property type="nucleotide sequence ID" value="NZ_CP136920.1"/>
</dbReference>
<evidence type="ECO:0000259" key="1">
    <source>
        <dbReference type="Pfam" id="PF02698"/>
    </source>
</evidence>
<dbReference type="InterPro" id="IPR003848">
    <property type="entry name" value="DUF218"/>
</dbReference>
<proteinExistence type="predicted"/>
<dbReference type="CDD" id="cd06259">
    <property type="entry name" value="YdcF-like"/>
    <property type="match status" value="1"/>
</dbReference>
<sequence>MNKKRIFRLLLTGLILGLICSVGAILISRQIIDTVSDKKTFSDANFLPKSDVALVLGCSRYLSDGRENLFFRNRINAAVDVFKSGKVEFILVSGDNHRIDYDEPTDMKGALIEKGIPAGRIYCDYAGFSTLDSIVRAKEVFGQSQVVVISQEFHNKRAIFIGEQRGLDVYGYNAAEVGTFISFKTKAREELAKVKAVIDVWVLGREPRFLGEAVEIGA</sequence>
<dbReference type="InterPro" id="IPR051599">
    <property type="entry name" value="Cell_Envelope_Assoc"/>
</dbReference>
<feature type="domain" description="DUF218" evidence="1">
    <location>
        <begin position="51"/>
        <end position="179"/>
    </location>
</feature>
<protein>
    <submittedName>
        <fullName evidence="2">ElyC/SanA/YdcF family protein</fullName>
    </submittedName>
</protein>
<name>A0AAQ3L9F9_9BACT</name>
<evidence type="ECO:0000313" key="3">
    <source>
        <dbReference type="Proteomes" id="UP001304300"/>
    </source>
</evidence>
<dbReference type="PANTHER" id="PTHR30336:SF6">
    <property type="entry name" value="INTEGRAL MEMBRANE PROTEIN"/>
    <property type="match status" value="1"/>
</dbReference>
<organism evidence="2 3">
    <name type="scientific">Rubellicoccus peritrichatus</name>
    <dbReference type="NCBI Taxonomy" id="3080537"/>
    <lineage>
        <taxon>Bacteria</taxon>
        <taxon>Pseudomonadati</taxon>
        <taxon>Verrucomicrobiota</taxon>
        <taxon>Opitutia</taxon>
        <taxon>Puniceicoccales</taxon>
        <taxon>Cerasicoccaceae</taxon>
        <taxon>Rubellicoccus</taxon>
    </lineage>
</organism>
<accession>A0AAQ3L9F9</accession>
<dbReference type="EMBL" id="CP136920">
    <property type="protein sequence ID" value="WOO42074.1"/>
    <property type="molecule type" value="Genomic_DNA"/>
</dbReference>
<dbReference type="Proteomes" id="UP001304300">
    <property type="component" value="Chromosome"/>
</dbReference>
<dbReference type="PANTHER" id="PTHR30336">
    <property type="entry name" value="INNER MEMBRANE PROTEIN, PROBABLE PERMEASE"/>
    <property type="match status" value="1"/>
</dbReference>
<reference evidence="2 3" key="1">
    <citation type="submission" date="2023-10" db="EMBL/GenBank/DDBJ databases">
        <title>Rubellicoccus peritrichatus gen. nov., sp. nov., isolated from an algae of coral reef tank.</title>
        <authorList>
            <person name="Luo J."/>
        </authorList>
    </citation>
    <scope>NUCLEOTIDE SEQUENCE [LARGE SCALE GENOMIC DNA]</scope>
    <source>
        <strain evidence="2 3">CR14</strain>
    </source>
</reference>
<keyword evidence="3" id="KW-1185">Reference proteome</keyword>
<dbReference type="KEGG" id="puo:RZN69_03170"/>
<evidence type="ECO:0000313" key="2">
    <source>
        <dbReference type="EMBL" id="WOO42074.1"/>
    </source>
</evidence>
<dbReference type="AlphaFoldDB" id="A0AAQ3L9F9"/>
<dbReference type="GO" id="GO:0005886">
    <property type="term" value="C:plasma membrane"/>
    <property type="evidence" value="ECO:0007669"/>
    <property type="project" value="TreeGrafter"/>
</dbReference>